<keyword evidence="4 7" id="KW-1133">Transmembrane helix</keyword>
<dbReference type="PANTHER" id="PTHR30572:SF4">
    <property type="entry name" value="ABC TRANSPORTER PERMEASE YTRF"/>
    <property type="match status" value="1"/>
</dbReference>
<evidence type="ECO:0000256" key="4">
    <source>
        <dbReference type="ARBA" id="ARBA00022989"/>
    </source>
</evidence>
<dbReference type="Pfam" id="PF02687">
    <property type="entry name" value="FtsX"/>
    <property type="match status" value="1"/>
</dbReference>
<evidence type="ECO:0000256" key="3">
    <source>
        <dbReference type="ARBA" id="ARBA00022692"/>
    </source>
</evidence>
<dbReference type="PANTHER" id="PTHR30572">
    <property type="entry name" value="MEMBRANE COMPONENT OF TRANSPORTER-RELATED"/>
    <property type="match status" value="1"/>
</dbReference>
<feature type="domain" description="ABC3 transporter permease C-terminal" evidence="8">
    <location>
        <begin position="284"/>
        <end position="397"/>
    </location>
</feature>
<keyword evidence="5 7" id="KW-0472">Membrane</keyword>
<evidence type="ECO:0000256" key="2">
    <source>
        <dbReference type="ARBA" id="ARBA00022475"/>
    </source>
</evidence>
<dbReference type="GO" id="GO:0022857">
    <property type="term" value="F:transmembrane transporter activity"/>
    <property type="evidence" value="ECO:0007669"/>
    <property type="project" value="TreeGrafter"/>
</dbReference>
<dbReference type="InterPro" id="IPR003838">
    <property type="entry name" value="ABC3_permease_C"/>
</dbReference>
<sequence length="404" mass="42789">MDIVESVKMATTTLVANKLRSTLTMLGIIIGNASVIAMVGIGQGAQKLASEQFESLGPNVLFIIPGNQNAQRNRDFPKTLVLEDAKAIANQVPSVTDVAPQIQSRLPVVYSNKNTNTQIIGVTPEFLPVRSFDLARGRFFSDQDLKSNNQIAILGSDVVGKLFGNQNPIGEKIRIRNLSFLVVGVMEQKGSFLGNNQDDTIFIPLTTMANRLRGRTSPYGTEVDFIAVSAKDANSIGAAQFQISNLLRLRHKISTEDDFTVRTQKDILQIVGTITGALTLMLAAIAGISLFVGGIGVMNIMLVSVTERTQEIGLRKAIGATQQDILIQFMIEAIILSAAGGIVGTIIGVGGVTLVGALTPLKAGISPVAIVLAVGISGSIGLFFGVVPAQRAAKLDPIVALRSA</sequence>
<dbReference type="InterPro" id="IPR050250">
    <property type="entry name" value="Macrolide_Exporter_MacB"/>
</dbReference>
<keyword evidence="3 7" id="KW-0812">Transmembrane</keyword>
<dbReference type="Proteomes" id="UP000185860">
    <property type="component" value="Unassembled WGS sequence"/>
</dbReference>
<evidence type="ECO:0000256" key="5">
    <source>
        <dbReference type="ARBA" id="ARBA00023136"/>
    </source>
</evidence>
<feature type="transmembrane region" description="Helical" evidence="7">
    <location>
        <begin position="280"/>
        <end position="305"/>
    </location>
</feature>
<name>A0A1U7I639_9CYAN</name>
<dbReference type="EMBL" id="MRCE01000047">
    <property type="protein sequence ID" value="OKH31693.1"/>
    <property type="molecule type" value="Genomic_DNA"/>
</dbReference>
<dbReference type="STRING" id="454136.NIES2119_27995"/>
<dbReference type="GO" id="GO:0005886">
    <property type="term" value="C:plasma membrane"/>
    <property type="evidence" value="ECO:0007669"/>
    <property type="project" value="UniProtKB-SubCell"/>
</dbReference>
<protein>
    <submittedName>
        <fullName evidence="10">ABC transporter permease</fullName>
    </submittedName>
</protein>
<evidence type="ECO:0000259" key="8">
    <source>
        <dbReference type="Pfam" id="PF02687"/>
    </source>
</evidence>
<dbReference type="AlphaFoldDB" id="A0A1U7I639"/>
<dbReference type="InterPro" id="IPR025857">
    <property type="entry name" value="MacB_PCD"/>
</dbReference>
<evidence type="ECO:0000256" key="1">
    <source>
        <dbReference type="ARBA" id="ARBA00004651"/>
    </source>
</evidence>
<dbReference type="OrthoDB" id="9770099at2"/>
<feature type="domain" description="MacB-like periplasmic core" evidence="9">
    <location>
        <begin position="21"/>
        <end position="245"/>
    </location>
</feature>
<accession>A0A1U7I639</accession>
<evidence type="ECO:0000313" key="10">
    <source>
        <dbReference type="EMBL" id="OKH31693.1"/>
    </source>
</evidence>
<comment type="subcellular location">
    <subcellularLocation>
        <location evidence="1">Cell membrane</location>
        <topology evidence="1">Multi-pass membrane protein</topology>
    </subcellularLocation>
</comment>
<feature type="transmembrane region" description="Helical" evidence="7">
    <location>
        <begin position="21"/>
        <end position="42"/>
    </location>
</feature>
<evidence type="ECO:0000259" key="9">
    <source>
        <dbReference type="Pfam" id="PF12704"/>
    </source>
</evidence>
<comment type="caution">
    <text evidence="10">The sequence shown here is derived from an EMBL/GenBank/DDBJ whole genome shotgun (WGS) entry which is preliminary data.</text>
</comment>
<feature type="transmembrane region" description="Helical" evidence="7">
    <location>
        <begin position="325"/>
        <end position="358"/>
    </location>
</feature>
<comment type="similarity">
    <text evidence="6">Belongs to the ABC-4 integral membrane protein family.</text>
</comment>
<feature type="transmembrane region" description="Helical" evidence="7">
    <location>
        <begin position="364"/>
        <end position="387"/>
    </location>
</feature>
<organism evidence="10 11">
    <name type="scientific">[Phormidium ambiguum] IAM M-71</name>
    <dbReference type="NCBI Taxonomy" id="454136"/>
    <lineage>
        <taxon>Bacteria</taxon>
        <taxon>Bacillati</taxon>
        <taxon>Cyanobacteriota</taxon>
        <taxon>Cyanophyceae</taxon>
        <taxon>Oscillatoriophycideae</taxon>
        <taxon>Aerosakkonematales</taxon>
        <taxon>Aerosakkonemataceae</taxon>
        <taxon>Floridanema</taxon>
    </lineage>
</organism>
<gene>
    <name evidence="10" type="ORF">NIES2119_27995</name>
</gene>
<evidence type="ECO:0000256" key="6">
    <source>
        <dbReference type="ARBA" id="ARBA00038076"/>
    </source>
</evidence>
<proteinExistence type="inferred from homology"/>
<dbReference type="Pfam" id="PF12704">
    <property type="entry name" value="MacB_PCD"/>
    <property type="match status" value="1"/>
</dbReference>
<reference evidence="10 11" key="1">
    <citation type="submission" date="2016-11" db="EMBL/GenBank/DDBJ databases">
        <title>Draft Genome Sequences of Nine Cyanobacterial Strains from Diverse Habitats.</title>
        <authorList>
            <person name="Zhu T."/>
            <person name="Hou S."/>
            <person name="Lu X."/>
            <person name="Hess W.R."/>
        </authorList>
    </citation>
    <scope>NUCLEOTIDE SEQUENCE [LARGE SCALE GENOMIC DNA]</scope>
    <source>
        <strain evidence="10 11">IAM M-71</strain>
    </source>
</reference>
<keyword evidence="2" id="KW-1003">Cell membrane</keyword>
<evidence type="ECO:0000256" key="7">
    <source>
        <dbReference type="SAM" id="Phobius"/>
    </source>
</evidence>
<dbReference type="RefSeq" id="WP_073596780.1">
    <property type="nucleotide sequence ID" value="NZ_MRCE01000047.1"/>
</dbReference>
<evidence type="ECO:0000313" key="11">
    <source>
        <dbReference type="Proteomes" id="UP000185860"/>
    </source>
</evidence>